<accession>A0A933S9H4</accession>
<evidence type="ECO:0000313" key="3">
    <source>
        <dbReference type="EMBL" id="MBI5167977.1"/>
    </source>
</evidence>
<comment type="caution">
    <text evidence="3">The sequence shown here is derived from an EMBL/GenBank/DDBJ whole genome shotgun (WGS) entry which is preliminary data.</text>
</comment>
<evidence type="ECO:0000259" key="2">
    <source>
        <dbReference type="SMART" id="SM00867"/>
    </source>
</evidence>
<dbReference type="PANTHER" id="PTHR34406">
    <property type="entry name" value="PROTEIN YCEI"/>
    <property type="match status" value="1"/>
</dbReference>
<dbReference type="AlphaFoldDB" id="A0A933S9H4"/>
<feature type="signal peptide" evidence="1">
    <location>
        <begin position="1"/>
        <end position="24"/>
    </location>
</feature>
<name>A0A933S9H4_UNCEI</name>
<keyword evidence="1" id="KW-0732">Signal</keyword>
<dbReference type="EMBL" id="JACRIW010000007">
    <property type="protein sequence ID" value="MBI5167977.1"/>
    <property type="molecule type" value="Genomic_DNA"/>
</dbReference>
<dbReference type="Pfam" id="PF04264">
    <property type="entry name" value="YceI"/>
    <property type="match status" value="1"/>
</dbReference>
<sequence length="206" mass="22290">MKHAFRFALAVLTIAALQATVAFADPVTYTVDKSHTEVGFDIRHFFSKVHGRFNSFTAKIVFDEKTPANISVEASADANSIWTDNERRDGHLKSADFFDAEKFPVITFKSTKVVATGKNKYKITGDFTMHGVTKPVTFDAEFLGAGAVGVGGQSWGTKAGFTATTVINRKDFGVSWNKALDNGGAMLSDEVTINLNIEADAVQAAK</sequence>
<feature type="domain" description="Lipid/polyisoprenoid-binding YceI-like" evidence="2">
    <location>
        <begin position="28"/>
        <end position="200"/>
    </location>
</feature>
<organism evidence="3 4">
    <name type="scientific">Eiseniibacteriota bacterium</name>
    <dbReference type="NCBI Taxonomy" id="2212470"/>
    <lineage>
        <taxon>Bacteria</taxon>
        <taxon>Candidatus Eiseniibacteriota</taxon>
    </lineage>
</organism>
<dbReference type="InterPro" id="IPR007372">
    <property type="entry name" value="Lipid/polyisoprenoid-bd_YceI"/>
</dbReference>
<evidence type="ECO:0000313" key="4">
    <source>
        <dbReference type="Proteomes" id="UP000696931"/>
    </source>
</evidence>
<dbReference type="SUPFAM" id="SSF101874">
    <property type="entry name" value="YceI-like"/>
    <property type="match status" value="1"/>
</dbReference>
<dbReference type="PANTHER" id="PTHR34406:SF1">
    <property type="entry name" value="PROTEIN YCEI"/>
    <property type="match status" value="1"/>
</dbReference>
<proteinExistence type="predicted"/>
<feature type="chain" id="PRO_5036934661" evidence="1">
    <location>
        <begin position="25"/>
        <end position="206"/>
    </location>
</feature>
<reference evidence="3" key="1">
    <citation type="submission" date="2020-07" db="EMBL/GenBank/DDBJ databases">
        <title>Huge and variable diversity of episymbiotic CPR bacteria and DPANN archaea in groundwater ecosystems.</title>
        <authorList>
            <person name="He C.Y."/>
            <person name="Keren R."/>
            <person name="Whittaker M."/>
            <person name="Farag I.F."/>
            <person name="Doudna J."/>
            <person name="Cate J.H.D."/>
            <person name="Banfield J.F."/>
        </authorList>
    </citation>
    <scope>NUCLEOTIDE SEQUENCE</scope>
    <source>
        <strain evidence="3">NC_groundwater_1813_Pr3_B-0.1um_71_17</strain>
    </source>
</reference>
<dbReference type="InterPro" id="IPR036761">
    <property type="entry name" value="TTHA0802/YceI-like_sf"/>
</dbReference>
<dbReference type="Gene3D" id="2.40.128.110">
    <property type="entry name" value="Lipid/polyisoprenoid-binding, YceI-like"/>
    <property type="match status" value="1"/>
</dbReference>
<protein>
    <submittedName>
        <fullName evidence="3">YceI family protein</fullName>
    </submittedName>
</protein>
<gene>
    <name evidence="3" type="ORF">HZA61_00675</name>
</gene>
<dbReference type="SMART" id="SM00867">
    <property type="entry name" value="YceI"/>
    <property type="match status" value="1"/>
</dbReference>
<evidence type="ECO:0000256" key="1">
    <source>
        <dbReference type="SAM" id="SignalP"/>
    </source>
</evidence>
<dbReference type="Proteomes" id="UP000696931">
    <property type="component" value="Unassembled WGS sequence"/>
</dbReference>